<feature type="chain" id="PRO_5046696215" description="VCBS repeat-containing protein" evidence="2">
    <location>
        <begin position="25"/>
        <end position="413"/>
    </location>
</feature>
<sequence>MIADISAATIAALVLSSAAAAAAAAGPTSVGQFSVDKPAFAKLSRTSTGTNLYLSSFQALASDAIFVADAAAAVKSPSTTSPQKLAGTVTWPNEIRDAPASLFGTEGIVAAGGFIVPGKTKGGLFFAPRFANGTHGALTQIFKPSSDWFYHRVAFYDVNKDGKLDILTCRANKPLLGSASGDLVWLQPTDRTRPTGSWTETVIGKGCDTYFIIADLNNDGKDEILSAEFWGKSLTLIQSTDASGRFDVASSLKVTKIDTSVADSFDVQFVDLNGDGKKDILFSNHLASKGAIYGYEIPSNLAEPWTRHTLASDFPVRISGPGQAAPGTPIAFFPNTAATTGKPTIVAAGDGTKQAYIISANSTNAADWGYTQTVLHDCAGTVGEIAVADANGDGRSDIFIPCYDSNYVAVYSY</sequence>
<name>A0ABR4NIT4_9FUNG</name>
<evidence type="ECO:0000313" key="3">
    <source>
        <dbReference type="EMBL" id="KAL2919380.1"/>
    </source>
</evidence>
<dbReference type="Gene3D" id="2.130.10.130">
    <property type="entry name" value="Integrin alpha, N-terminal"/>
    <property type="match status" value="1"/>
</dbReference>
<keyword evidence="4" id="KW-1185">Reference proteome</keyword>
<gene>
    <name evidence="3" type="ORF">HK105_201024</name>
</gene>
<keyword evidence="1 2" id="KW-0732">Signal</keyword>
<feature type="signal peptide" evidence="2">
    <location>
        <begin position="1"/>
        <end position="24"/>
    </location>
</feature>
<evidence type="ECO:0000256" key="1">
    <source>
        <dbReference type="ARBA" id="ARBA00022729"/>
    </source>
</evidence>
<dbReference type="Proteomes" id="UP001527925">
    <property type="component" value="Unassembled WGS sequence"/>
</dbReference>
<dbReference type="PANTHER" id="PTHR35836">
    <property type="entry name" value="VCBS REPEAT-CONTAINING PROTEIN"/>
    <property type="match status" value="1"/>
</dbReference>
<dbReference type="SUPFAM" id="SSF69318">
    <property type="entry name" value="Integrin alpha N-terminal domain"/>
    <property type="match status" value="1"/>
</dbReference>
<dbReference type="EMBL" id="JADGIZ020000003">
    <property type="protein sequence ID" value="KAL2919380.1"/>
    <property type="molecule type" value="Genomic_DNA"/>
</dbReference>
<evidence type="ECO:0008006" key="5">
    <source>
        <dbReference type="Google" id="ProtNLM"/>
    </source>
</evidence>
<evidence type="ECO:0000313" key="4">
    <source>
        <dbReference type="Proteomes" id="UP001527925"/>
    </source>
</evidence>
<dbReference type="Pfam" id="PF13517">
    <property type="entry name" value="FG-GAP_3"/>
    <property type="match status" value="1"/>
</dbReference>
<dbReference type="InterPro" id="IPR013517">
    <property type="entry name" value="FG-GAP"/>
</dbReference>
<comment type="caution">
    <text evidence="3">The sequence shown here is derived from an EMBL/GenBank/DDBJ whole genome shotgun (WGS) entry which is preliminary data.</text>
</comment>
<dbReference type="InterPro" id="IPR028994">
    <property type="entry name" value="Integrin_alpha_N"/>
</dbReference>
<dbReference type="PANTHER" id="PTHR35836:SF1">
    <property type="entry name" value="VCBS REPEAT-CONTAINING PROTEIN"/>
    <property type="match status" value="1"/>
</dbReference>
<evidence type="ECO:0000256" key="2">
    <source>
        <dbReference type="SAM" id="SignalP"/>
    </source>
</evidence>
<organism evidence="3 4">
    <name type="scientific">Polyrhizophydium stewartii</name>
    <dbReference type="NCBI Taxonomy" id="2732419"/>
    <lineage>
        <taxon>Eukaryota</taxon>
        <taxon>Fungi</taxon>
        <taxon>Fungi incertae sedis</taxon>
        <taxon>Chytridiomycota</taxon>
        <taxon>Chytridiomycota incertae sedis</taxon>
        <taxon>Chytridiomycetes</taxon>
        <taxon>Rhizophydiales</taxon>
        <taxon>Rhizophydiales incertae sedis</taxon>
        <taxon>Polyrhizophydium</taxon>
    </lineage>
</organism>
<accession>A0ABR4NIT4</accession>
<reference evidence="3 4" key="1">
    <citation type="submission" date="2023-09" db="EMBL/GenBank/DDBJ databases">
        <title>Pangenome analysis of Batrachochytrium dendrobatidis and related Chytrids.</title>
        <authorList>
            <person name="Yacoub M.N."/>
            <person name="Stajich J.E."/>
            <person name="James T.Y."/>
        </authorList>
    </citation>
    <scope>NUCLEOTIDE SEQUENCE [LARGE SCALE GENOMIC DNA]</scope>
    <source>
        <strain evidence="3 4">JEL0888</strain>
    </source>
</reference>
<proteinExistence type="predicted"/>
<protein>
    <recommendedName>
        <fullName evidence="5">VCBS repeat-containing protein</fullName>
    </recommendedName>
</protein>